<comment type="caution">
    <text evidence="3">The sequence shown here is derived from an EMBL/GenBank/DDBJ whole genome shotgun (WGS) entry which is preliminary data.</text>
</comment>
<dbReference type="Pfam" id="PF08751">
    <property type="entry name" value="TrwC"/>
    <property type="match status" value="1"/>
</dbReference>
<reference evidence="3 4" key="1">
    <citation type="submission" date="2020-10" db="EMBL/GenBank/DDBJ databases">
        <title>Connecting structure to function with the recovery of over 1000 high-quality activated sludge metagenome-assembled genomes encoding full-length rRNA genes using long-read sequencing.</title>
        <authorList>
            <person name="Singleton C.M."/>
            <person name="Petriglieri F."/>
            <person name="Kristensen J.M."/>
            <person name="Kirkegaard R.H."/>
            <person name="Michaelsen T.Y."/>
            <person name="Andersen M.H."/>
            <person name="Karst S.M."/>
            <person name="Dueholm M.S."/>
            <person name="Nielsen P.H."/>
            <person name="Albertsen M."/>
        </authorList>
    </citation>
    <scope>NUCLEOTIDE SEQUENCE [LARGE SCALE GENOMIC DNA]</scope>
    <source>
        <strain evidence="3">OdNE_18-Q3-R46-58_MAXAC.008</strain>
    </source>
</reference>
<feature type="region of interest" description="Disordered" evidence="1">
    <location>
        <begin position="496"/>
        <end position="533"/>
    </location>
</feature>
<feature type="domain" description="TrwC relaxase" evidence="2">
    <location>
        <begin position="20"/>
        <end position="180"/>
    </location>
</feature>
<organism evidence="3 4">
    <name type="scientific">Candidatus Geothrix odensensis</name>
    <dbReference type="NCBI Taxonomy" id="2954440"/>
    <lineage>
        <taxon>Bacteria</taxon>
        <taxon>Pseudomonadati</taxon>
        <taxon>Acidobacteriota</taxon>
        <taxon>Holophagae</taxon>
        <taxon>Holophagales</taxon>
        <taxon>Holophagaceae</taxon>
        <taxon>Geothrix</taxon>
    </lineage>
</organism>
<dbReference type="AlphaFoldDB" id="A0A936F3F8"/>
<protein>
    <submittedName>
        <fullName evidence="3">Relaxase domain-containing protein</fullName>
    </submittedName>
</protein>
<gene>
    <name evidence="3" type="ORF">IPN91_12425</name>
</gene>
<evidence type="ECO:0000313" key="4">
    <source>
        <dbReference type="Proteomes" id="UP000709959"/>
    </source>
</evidence>
<dbReference type="Proteomes" id="UP000709959">
    <property type="component" value="Unassembled WGS sequence"/>
</dbReference>
<evidence type="ECO:0000259" key="2">
    <source>
        <dbReference type="Pfam" id="PF08751"/>
    </source>
</evidence>
<dbReference type="EMBL" id="JADKCH010000018">
    <property type="protein sequence ID" value="MBK8573419.1"/>
    <property type="molecule type" value="Genomic_DNA"/>
</dbReference>
<dbReference type="InterPro" id="IPR014862">
    <property type="entry name" value="TrwC"/>
</dbReference>
<proteinExistence type="predicted"/>
<dbReference type="SUPFAM" id="SSF55464">
    <property type="entry name" value="Origin of replication-binding domain, RBD-like"/>
    <property type="match status" value="1"/>
</dbReference>
<evidence type="ECO:0000256" key="1">
    <source>
        <dbReference type="SAM" id="MobiDB-lite"/>
    </source>
</evidence>
<sequence>MISLPCELSEATKDDPESAHAFLQVAALANLESLEEGCTRGRSGKGRKAQPDWVEAKPLVLNYLHAENRAKEPDLHLHGYIFPVALAEDGFRAFDNGLHVARLSKEGGARDRITQAVVQAAAERGYIVEIEPGRADGEGAQGARVICPDGRVIERGSVFRERRAEILAAQEIKRELGQAPLTHRELELVRRESGKIPSSIKGVKRQDLLEKKLRAFGLLDGEGRIQGPNELEEALQEVEAGLAVAQVSLQELEAMPHAQEAADLTKGRRKGLMAQVPAITPDTDKARIRWTASYDQVLELVAANPEGLGTAHLDKKTRDNLSKLKRAGILAGEKQGGLMLYTLASAGLARLEKGRRDQAQTVKAVESIVAAAVERTVSPDRVRGRLESAGIQAVPEAGRFEIGAAGRTVTDPELMAKTAIQTGTPSAPDRAWWKRLWDMRRELPDILRRAILSPAEWARRWSHAAGQEAADLARHQDQVRRGELAARTAAEAAVAERKKKEMEAAAVQLANRTHHSSPTASTPSKEIGHGIRK</sequence>
<evidence type="ECO:0000313" key="3">
    <source>
        <dbReference type="EMBL" id="MBK8573419.1"/>
    </source>
</evidence>
<accession>A0A936F3F8</accession>
<name>A0A936F3F8_9BACT</name>